<gene>
    <name evidence="8" type="ORF">ACFFGN_26485</name>
</gene>
<reference evidence="8 9" key="1">
    <citation type="submission" date="2024-09" db="EMBL/GenBank/DDBJ databases">
        <authorList>
            <person name="Sun Q."/>
            <person name="Mori K."/>
        </authorList>
    </citation>
    <scope>NUCLEOTIDE SEQUENCE [LARGE SCALE GENOMIC DNA]</scope>
    <source>
        <strain evidence="8 9">CGMCC 1.15906</strain>
    </source>
</reference>
<feature type="transmembrane region" description="Helical" evidence="6">
    <location>
        <begin position="221"/>
        <end position="251"/>
    </location>
</feature>
<keyword evidence="9" id="KW-1185">Reference proteome</keyword>
<dbReference type="Pfam" id="PF00482">
    <property type="entry name" value="T2SSF"/>
    <property type="match status" value="1"/>
</dbReference>
<keyword evidence="2" id="KW-1003">Cell membrane</keyword>
<evidence type="ECO:0000313" key="9">
    <source>
        <dbReference type="Proteomes" id="UP001589890"/>
    </source>
</evidence>
<dbReference type="InterPro" id="IPR018076">
    <property type="entry name" value="T2SS_GspF_dom"/>
</dbReference>
<dbReference type="Gene3D" id="1.20.81.30">
    <property type="entry name" value="Type II secretion system (T2SS), domain F"/>
    <property type="match status" value="1"/>
</dbReference>
<evidence type="ECO:0000256" key="2">
    <source>
        <dbReference type="ARBA" id="ARBA00022475"/>
    </source>
</evidence>
<evidence type="ECO:0000256" key="3">
    <source>
        <dbReference type="ARBA" id="ARBA00022692"/>
    </source>
</evidence>
<evidence type="ECO:0000256" key="6">
    <source>
        <dbReference type="SAM" id="Phobius"/>
    </source>
</evidence>
<keyword evidence="5 6" id="KW-0472">Membrane</keyword>
<organism evidence="8 9">
    <name type="scientific">Kribbella deserti</name>
    <dbReference type="NCBI Taxonomy" id="1926257"/>
    <lineage>
        <taxon>Bacteria</taxon>
        <taxon>Bacillati</taxon>
        <taxon>Actinomycetota</taxon>
        <taxon>Actinomycetes</taxon>
        <taxon>Propionibacteriales</taxon>
        <taxon>Kribbellaceae</taxon>
        <taxon>Kribbella</taxon>
    </lineage>
</organism>
<evidence type="ECO:0000256" key="5">
    <source>
        <dbReference type="ARBA" id="ARBA00023136"/>
    </source>
</evidence>
<evidence type="ECO:0000259" key="7">
    <source>
        <dbReference type="Pfam" id="PF00482"/>
    </source>
</evidence>
<dbReference type="EMBL" id="JBHLTC010000035">
    <property type="protein sequence ID" value="MFC0627649.1"/>
    <property type="molecule type" value="Genomic_DNA"/>
</dbReference>
<evidence type="ECO:0000256" key="1">
    <source>
        <dbReference type="ARBA" id="ARBA00004651"/>
    </source>
</evidence>
<dbReference type="PANTHER" id="PTHR35007">
    <property type="entry name" value="INTEGRAL MEMBRANE PROTEIN-RELATED"/>
    <property type="match status" value="1"/>
</dbReference>
<dbReference type="Proteomes" id="UP001589890">
    <property type="component" value="Unassembled WGS sequence"/>
</dbReference>
<protein>
    <submittedName>
        <fullName evidence="8">Type II secretion system F family protein</fullName>
    </submittedName>
</protein>
<dbReference type="RefSeq" id="WP_380052650.1">
    <property type="nucleotide sequence ID" value="NZ_JBHLTC010000035.1"/>
</dbReference>
<accession>A0ABV6QSM6</accession>
<dbReference type="InterPro" id="IPR042094">
    <property type="entry name" value="T2SS_GspF_sf"/>
</dbReference>
<feature type="domain" description="Type II secretion system protein GspF" evidence="7">
    <location>
        <begin position="115"/>
        <end position="236"/>
    </location>
</feature>
<feature type="transmembrane region" description="Helical" evidence="6">
    <location>
        <begin position="60"/>
        <end position="93"/>
    </location>
</feature>
<evidence type="ECO:0000256" key="4">
    <source>
        <dbReference type="ARBA" id="ARBA00022989"/>
    </source>
</evidence>
<proteinExistence type="predicted"/>
<comment type="caution">
    <text evidence="8">The sequence shown here is derived from an EMBL/GenBank/DDBJ whole genome shotgun (WGS) entry which is preliminary data.</text>
</comment>
<evidence type="ECO:0000313" key="8">
    <source>
        <dbReference type="EMBL" id="MFC0627649.1"/>
    </source>
</evidence>
<name>A0ABV6QSM6_9ACTN</name>
<keyword evidence="4 6" id="KW-1133">Transmembrane helix</keyword>
<sequence length="254" mass="27333">MSRAQVLPACVTFAVAVALLAPGRPGPRRLVAPPPPPWNRWLPTAGREISPRERRLHRAASWSLAAAMLFLLGMPWGVLPAAASMVAVPLMLARLQPASVRQRAERIRADLPLTIDLLAACLRAGRPPDEAVATVVHAHDGPLSELLSEVERHLRLGADPAQAWETLQAEPACVSLTRAVTRALRSGAPLAATLEYLADDIRQERRWTAEERARAVETRSVVPLGLCFLPSFILLGVIPTIAGSLTGLLALTTP</sequence>
<keyword evidence="3 6" id="KW-0812">Transmembrane</keyword>
<dbReference type="PANTHER" id="PTHR35007:SF3">
    <property type="entry name" value="POSSIBLE CONSERVED ALANINE RICH MEMBRANE PROTEIN"/>
    <property type="match status" value="1"/>
</dbReference>
<comment type="subcellular location">
    <subcellularLocation>
        <location evidence="1">Cell membrane</location>
        <topology evidence="1">Multi-pass membrane protein</topology>
    </subcellularLocation>
</comment>